<keyword evidence="3" id="KW-1185">Reference proteome</keyword>
<name>A0ABR4BZQ5_9HELO</name>
<feature type="compositionally biased region" description="Basic and acidic residues" evidence="1">
    <location>
        <begin position="72"/>
        <end position="84"/>
    </location>
</feature>
<dbReference type="Proteomes" id="UP001595075">
    <property type="component" value="Unassembled WGS sequence"/>
</dbReference>
<evidence type="ECO:0000313" key="3">
    <source>
        <dbReference type="Proteomes" id="UP001595075"/>
    </source>
</evidence>
<comment type="caution">
    <text evidence="2">The sequence shown here is derived from an EMBL/GenBank/DDBJ whole genome shotgun (WGS) entry which is preliminary data.</text>
</comment>
<feature type="region of interest" description="Disordered" evidence="1">
    <location>
        <begin position="72"/>
        <end position="91"/>
    </location>
</feature>
<protein>
    <submittedName>
        <fullName evidence="2">Uncharacterized protein</fullName>
    </submittedName>
</protein>
<proteinExistence type="predicted"/>
<gene>
    <name evidence="2" type="ORF">VTL71DRAFT_6820</name>
</gene>
<reference evidence="2 3" key="1">
    <citation type="journal article" date="2024" name="Commun. Biol.">
        <title>Comparative genomic analysis of thermophilic fungi reveals convergent evolutionary adaptations and gene losses.</title>
        <authorList>
            <person name="Steindorff A.S."/>
            <person name="Aguilar-Pontes M.V."/>
            <person name="Robinson A.J."/>
            <person name="Andreopoulos B."/>
            <person name="LaButti K."/>
            <person name="Kuo A."/>
            <person name="Mondo S."/>
            <person name="Riley R."/>
            <person name="Otillar R."/>
            <person name="Haridas S."/>
            <person name="Lipzen A."/>
            <person name="Grimwood J."/>
            <person name="Schmutz J."/>
            <person name="Clum A."/>
            <person name="Reid I.D."/>
            <person name="Moisan M.C."/>
            <person name="Butler G."/>
            <person name="Nguyen T.T.M."/>
            <person name="Dewar K."/>
            <person name="Conant G."/>
            <person name="Drula E."/>
            <person name="Henrissat B."/>
            <person name="Hansel C."/>
            <person name="Singer S."/>
            <person name="Hutchinson M.I."/>
            <person name="de Vries R.P."/>
            <person name="Natvig D.O."/>
            <person name="Powell A.J."/>
            <person name="Tsang A."/>
            <person name="Grigoriev I.V."/>
        </authorList>
    </citation>
    <scope>NUCLEOTIDE SEQUENCE [LARGE SCALE GENOMIC DNA]</scope>
    <source>
        <strain evidence="2 3">CBS 494.80</strain>
    </source>
</reference>
<dbReference type="EMBL" id="JAZHXI010000017">
    <property type="protein sequence ID" value="KAL2062554.1"/>
    <property type="molecule type" value="Genomic_DNA"/>
</dbReference>
<sequence length="371" mass="40986">MAKGEVTSGAFANSYITHHLSLNLSHQIKVAQEIERSRAQRKRDKAKAIAEAGEDGDIQFSEAEDECLSPLHESEIESDGEKLHSSRSNSVSRREQLVMLATSQGIPQTEAGPEEALQDTKMAEADDDLLASDKPGTSFDAYAAISLLLSEGLVSSDLPVLSHDDTLDKIVREAVQNFPATRHSDNGTSAPKAPKTDAECGNCKGLNDANGVAYDFQGHQTKHCTRNLGEYGMINACPWCNTREHNPSTCPKPKSLSQAYHYILQLRDGKPAFAYNWDIQGMFKNLWETKKNIRPQTPGFVLSQIGNHNDTSRKIDDPYWDQINIYNGDSWKNIFLLVNNPSDYPPLDYTLAKSAYQLAKGGRVPKSTTDA</sequence>
<evidence type="ECO:0000313" key="2">
    <source>
        <dbReference type="EMBL" id="KAL2062554.1"/>
    </source>
</evidence>
<accession>A0ABR4BZQ5</accession>
<evidence type="ECO:0000256" key="1">
    <source>
        <dbReference type="SAM" id="MobiDB-lite"/>
    </source>
</evidence>
<organism evidence="2 3">
    <name type="scientific">Oculimacula yallundae</name>
    <dbReference type="NCBI Taxonomy" id="86028"/>
    <lineage>
        <taxon>Eukaryota</taxon>
        <taxon>Fungi</taxon>
        <taxon>Dikarya</taxon>
        <taxon>Ascomycota</taxon>
        <taxon>Pezizomycotina</taxon>
        <taxon>Leotiomycetes</taxon>
        <taxon>Helotiales</taxon>
        <taxon>Ploettnerulaceae</taxon>
        <taxon>Oculimacula</taxon>
    </lineage>
</organism>